<dbReference type="RefSeq" id="XP_007799702.1">
    <property type="nucleotide sequence ID" value="XM_007801511.1"/>
</dbReference>
<feature type="domain" description="UCH catalytic" evidence="9">
    <location>
        <begin position="12"/>
        <end position="244"/>
    </location>
</feature>
<dbReference type="GO" id="GO:0006511">
    <property type="term" value="P:ubiquitin-dependent protein catabolic process"/>
    <property type="evidence" value="ECO:0007669"/>
    <property type="project" value="UniProtKB-UniRule"/>
</dbReference>
<dbReference type="FunFam" id="3.40.532.10:FF:000006">
    <property type="entry name" value="Ubiquitin carboxyl-terminal hydrolase"/>
    <property type="match status" value="1"/>
</dbReference>
<dbReference type="OrthoDB" id="427186at2759"/>
<dbReference type="Gene3D" id="3.40.532.10">
    <property type="entry name" value="Peptidase C12, ubiquitin carboxyl-terminal hydrolase"/>
    <property type="match status" value="1"/>
</dbReference>
<dbReference type="AlphaFoldDB" id="U1GRJ3"/>
<dbReference type="EMBL" id="KE720872">
    <property type="protein sequence ID" value="ERF74601.1"/>
    <property type="molecule type" value="Genomic_DNA"/>
</dbReference>
<organism evidence="10 11">
    <name type="scientific">Endocarpon pusillum (strain Z07020 / HMAS-L-300199)</name>
    <name type="common">Lichen-forming fungus</name>
    <dbReference type="NCBI Taxonomy" id="1263415"/>
    <lineage>
        <taxon>Eukaryota</taxon>
        <taxon>Fungi</taxon>
        <taxon>Dikarya</taxon>
        <taxon>Ascomycota</taxon>
        <taxon>Pezizomycotina</taxon>
        <taxon>Eurotiomycetes</taxon>
        <taxon>Chaetothyriomycetidae</taxon>
        <taxon>Verrucariales</taxon>
        <taxon>Verrucariaceae</taxon>
        <taxon>Endocarpon</taxon>
    </lineage>
</organism>
<evidence type="ECO:0000256" key="1">
    <source>
        <dbReference type="ARBA" id="ARBA00000707"/>
    </source>
</evidence>
<feature type="site" description="Transition state stabilizer" evidence="7">
    <location>
        <position position="98"/>
    </location>
</feature>
<keyword evidence="6 7" id="KW-0788">Thiol protease</keyword>
<keyword evidence="4 7" id="KW-0833">Ubl conjugation pathway</keyword>
<evidence type="ECO:0000313" key="11">
    <source>
        <dbReference type="Proteomes" id="UP000019373"/>
    </source>
</evidence>
<evidence type="ECO:0000259" key="9">
    <source>
        <dbReference type="PROSITE" id="PS52048"/>
    </source>
</evidence>
<dbReference type="PROSITE" id="PS52048">
    <property type="entry name" value="UCH_DOMAIN"/>
    <property type="match status" value="1"/>
</dbReference>
<keyword evidence="3 7" id="KW-0645">Protease</keyword>
<dbReference type="PRINTS" id="PR00707">
    <property type="entry name" value="UBCTHYDRLASE"/>
</dbReference>
<dbReference type="MEROPS" id="C12.002"/>
<dbReference type="PANTHER" id="PTHR10589:SF17">
    <property type="entry name" value="UBIQUITIN CARBOXYL-TERMINAL HYDROLASE"/>
    <property type="match status" value="1"/>
</dbReference>
<evidence type="ECO:0000256" key="5">
    <source>
        <dbReference type="ARBA" id="ARBA00022801"/>
    </source>
</evidence>
<protein>
    <recommendedName>
        <fullName evidence="8">Ubiquitin carboxyl-terminal hydrolase</fullName>
        <ecNumber evidence="8">3.4.19.12</ecNumber>
    </recommendedName>
</protein>
<evidence type="ECO:0000256" key="6">
    <source>
        <dbReference type="ARBA" id="ARBA00022807"/>
    </source>
</evidence>
<dbReference type="PANTHER" id="PTHR10589">
    <property type="entry name" value="UBIQUITIN CARBOXYL-TERMINAL HYDROLASE"/>
    <property type="match status" value="1"/>
</dbReference>
<gene>
    <name evidence="10" type="ORF">EPUS_00731</name>
</gene>
<dbReference type="InterPro" id="IPR001578">
    <property type="entry name" value="Peptidase_C12_UCH"/>
</dbReference>
<evidence type="ECO:0000256" key="2">
    <source>
        <dbReference type="ARBA" id="ARBA00009326"/>
    </source>
</evidence>
<dbReference type="PROSITE" id="PS00140">
    <property type="entry name" value="UCH_1"/>
    <property type="match status" value="1"/>
</dbReference>
<evidence type="ECO:0000256" key="3">
    <source>
        <dbReference type="ARBA" id="ARBA00022670"/>
    </source>
</evidence>
<dbReference type="CDD" id="cd09616">
    <property type="entry name" value="Peptidase_C12_UCH_L1_L3"/>
    <property type="match status" value="1"/>
</dbReference>
<proteinExistence type="inferred from homology"/>
<reference evidence="11" key="1">
    <citation type="journal article" date="2014" name="BMC Genomics">
        <title>Genome characteristics reveal the impact of lichenization on lichen-forming fungus Endocarpon pusillum Hedwig (Verrucariales, Ascomycota).</title>
        <authorList>
            <person name="Wang Y.-Y."/>
            <person name="Liu B."/>
            <person name="Zhang X.-Y."/>
            <person name="Zhou Q.-M."/>
            <person name="Zhang T."/>
            <person name="Li H."/>
            <person name="Yu Y.-F."/>
            <person name="Zhang X.-L."/>
            <person name="Hao X.-Y."/>
            <person name="Wang M."/>
            <person name="Wang L."/>
            <person name="Wei J.-C."/>
        </authorList>
    </citation>
    <scope>NUCLEOTIDE SEQUENCE [LARGE SCALE GENOMIC DNA]</scope>
    <source>
        <strain evidence="11">Z07020 / HMAS-L-300199</strain>
    </source>
</reference>
<name>U1GRJ3_ENDPU</name>
<dbReference type="InterPro" id="IPR036959">
    <property type="entry name" value="Peptidase_C12_UCH_sf"/>
</dbReference>
<evidence type="ECO:0000256" key="8">
    <source>
        <dbReference type="RuleBase" id="RU361215"/>
    </source>
</evidence>
<dbReference type="Proteomes" id="UP000019373">
    <property type="component" value="Unassembled WGS sequence"/>
</dbReference>
<dbReference type="Pfam" id="PF01088">
    <property type="entry name" value="Peptidase_C12"/>
    <property type="match status" value="1"/>
</dbReference>
<dbReference type="InterPro" id="IPR038765">
    <property type="entry name" value="Papain-like_cys_pep_sf"/>
</dbReference>
<dbReference type="GeneID" id="19235792"/>
<evidence type="ECO:0000256" key="7">
    <source>
        <dbReference type="PROSITE-ProRule" id="PRU01393"/>
    </source>
</evidence>
<dbReference type="GO" id="GO:0005737">
    <property type="term" value="C:cytoplasm"/>
    <property type="evidence" value="ECO:0007669"/>
    <property type="project" value="TreeGrafter"/>
</dbReference>
<keyword evidence="11" id="KW-1185">Reference proteome</keyword>
<feature type="active site" description="Nucleophile" evidence="7">
    <location>
        <position position="104"/>
    </location>
</feature>
<dbReference type="GO" id="GO:0004843">
    <property type="term" value="F:cysteine-type deubiquitinase activity"/>
    <property type="evidence" value="ECO:0007669"/>
    <property type="project" value="UniProtKB-UniRule"/>
</dbReference>
<evidence type="ECO:0000313" key="10">
    <source>
        <dbReference type="EMBL" id="ERF74601.1"/>
    </source>
</evidence>
<dbReference type="SUPFAM" id="SSF54001">
    <property type="entry name" value="Cysteine proteinases"/>
    <property type="match status" value="1"/>
</dbReference>
<evidence type="ECO:0000256" key="4">
    <source>
        <dbReference type="ARBA" id="ARBA00022786"/>
    </source>
</evidence>
<keyword evidence="5 7" id="KW-0378">Hydrolase</keyword>
<dbReference type="OMA" id="AQTYSKH"/>
<comment type="catalytic activity">
    <reaction evidence="1 7 8">
        <text>Thiol-dependent hydrolysis of ester, thioester, amide, peptide and isopeptide bonds formed by the C-terminal Gly of ubiquitin (a 76-residue protein attached to proteins as an intracellular targeting signal).</text>
        <dbReference type="EC" id="3.4.19.12"/>
    </reaction>
</comment>
<dbReference type="HOGENOM" id="CLU_054406_0_2_1"/>
<dbReference type="GO" id="GO:0016579">
    <property type="term" value="P:protein deubiquitination"/>
    <property type="evidence" value="ECO:0007669"/>
    <property type="project" value="TreeGrafter"/>
</dbReference>
<feature type="active site" description="Proton donor" evidence="7">
    <location>
        <position position="179"/>
    </location>
</feature>
<sequence length="245" mass="27913">MSEAHKMVYNKHYVPLESNPTIFTRLIHELGVSPSLAFYDVLSIDNSELLAFTPRPALALILVFPTSAKYEEHKAKEEALRKCYDGCGEDEQVMWYRQMINNACGLYGILHAISNGDSRRFILPDSHLSRFLESCRQLKPLDRARMLENDAELESAYSMFALQGDSEVPENPEDEVDFHYVCFVKSHKDGHLYEMDGDRKGPVDWGPLGSDEDVLDERSLYLVQEFIQREDGCNANFSLLVLAPA</sequence>
<accession>U1GRJ3</accession>
<feature type="site" description="Important for enzyme activity" evidence="7">
    <location>
        <position position="196"/>
    </location>
</feature>
<comment type="similarity">
    <text evidence="2 7 8">Belongs to the peptidase C12 family.</text>
</comment>
<dbReference type="InterPro" id="IPR057254">
    <property type="entry name" value="UCH_AS"/>
</dbReference>
<dbReference type="eggNOG" id="KOG1415">
    <property type="taxonomic scope" value="Eukaryota"/>
</dbReference>
<dbReference type="EC" id="3.4.19.12" evidence="8"/>